<comment type="caution">
    <text evidence="1">The sequence shown here is derived from an EMBL/GenBank/DDBJ whole genome shotgun (WGS) entry which is preliminary data.</text>
</comment>
<gene>
    <name evidence="1" type="ORF">XBI1_1570020</name>
</gene>
<dbReference type="AlphaFoldDB" id="A0A077QH05"/>
<dbReference type="GO" id="GO:0016746">
    <property type="term" value="F:acyltransferase activity"/>
    <property type="evidence" value="ECO:0007669"/>
    <property type="project" value="UniProtKB-KW"/>
</dbReference>
<organism evidence="1 2">
    <name type="scientific">Xenorhabdus bovienii str. Intermedium</name>
    <dbReference type="NCBI Taxonomy" id="1379677"/>
    <lineage>
        <taxon>Bacteria</taxon>
        <taxon>Pseudomonadati</taxon>
        <taxon>Pseudomonadota</taxon>
        <taxon>Gammaproteobacteria</taxon>
        <taxon>Enterobacterales</taxon>
        <taxon>Morganellaceae</taxon>
        <taxon>Xenorhabdus</taxon>
    </lineage>
</organism>
<dbReference type="Proteomes" id="UP000028480">
    <property type="component" value="Unassembled WGS sequence"/>
</dbReference>
<reference evidence="1" key="1">
    <citation type="submission" date="2013-07" db="EMBL/GenBank/DDBJ databases">
        <title>Sub-species coevolution in mutualistic symbiosis.</title>
        <authorList>
            <person name="Murfin K."/>
            <person name="Klassen J."/>
            <person name="Lee M."/>
            <person name="Forst S."/>
            <person name="Stock P."/>
            <person name="Goodrich-Blair H."/>
        </authorList>
    </citation>
    <scope>NUCLEOTIDE SEQUENCE [LARGE SCALE GENOMIC DNA]</scope>
    <source>
        <strain evidence="1">Intermedium</strain>
    </source>
</reference>
<evidence type="ECO:0000313" key="2">
    <source>
        <dbReference type="Proteomes" id="UP000028480"/>
    </source>
</evidence>
<dbReference type="EC" id="2.3.1.-" evidence="1"/>
<dbReference type="EMBL" id="CBTB010000065">
    <property type="protein sequence ID" value="CDH31546.1"/>
    <property type="molecule type" value="Genomic_DNA"/>
</dbReference>
<name>A0A077QH05_XENBV</name>
<evidence type="ECO:0000313" key="1">
    <source>
        <dbReference type="EMBL" id="CDH31546.1"/>
    </source>
</evidence>
<dbReference type="HOGENOM" id="CLU_3278839_0_0_6"/>
<keyword evidence="1" id="KW-0012">Acyltransferase</keyword>
<proteinExistence type="predicted"/>
<sequence length="41" mass="4687">MYFSGKESEISNKTRIYSHILDAGGEIFLCLFKNEAALWTC</sequence>
<keyword evidence="1" id="KW-0808">Transferase</keyword>
<protein>
    <submittedName>
        <fullName evidence="1">Transcriptional regulator, MarR family</fullName>
        <ecNumber evidence="1">2.3.1.-</ecNumber>
    </submittedName>
</protein>
<accession>A0A077QH05</accession>